<keyword evidence="8" id="KW-1185">Reference proteome</keyword>
<protein>
    <submittedName>
        <fullName evidence="7">O-antigen ligase family protein</fullName>
    </submittedName>
</protein>
<comment type="subcellular location">
    <subcellularLocation>
        <location evidence="1">Membrane</location>
        <topology evidence="1">Multi-pass membrane protein</topology>
    </subcellularLocation>
</comment>
<evidence type="ECO:0000256" key="4">
    <source>
        <dbReference type="ARBA" id="ARBA00023136"/>
    </source>
</evidence>
<feature type="transmembrane region" description="Helical" evidence="5">
    <location>
        <begin position="100"/>
        <end position="120"/>
    </location>
</feature>
<keyword evidence="3 5" id="KW-1133">Transmembrane helix</keyword>
<evidence type="ECO:0000256" key="2">
    <source>
        <dbReference type="ARBA" id="ARBA00022692"/>
    </source>
</evidence>
<dbReference type="EMBL" id="JBHLXP010000001">
    <property type="protein sequence ID" value="MFC0047919.1"/>
    <property type="molecule type" value="Genomic_DNA"/>
</dbReference>
<feature type="transmembrane region" description="Helical" evidence="5">
    <location>
        <begin position="219"/>
        <end position="237"/>
    </location>
</feature>
<keyword evidence="7" id="KW-0436">Ligase</keyword>
<dbReference type="GO" id="GO:0016874">
    <property type="term" value="F:ligase activity"/>
    <property type="evidence" value="ECO:0007669"/>
    <property type="project" value="UniProtKB-KW"/>
</dbReference>
<accession>A0ABV6BBZ2</accession>
<feature type="transmembrane region" description="Helical" evidence="5">
    <location>
        <begin position="171"/>
        <end position="190"/>
    </location>
</feature>
<evidence type="ECO:0000313" key="7">
    <source>
        <dbReference type="EMBL" id="MFC0047919.1"/>
    </source>
</evidence>
<dbReference type="Pfam" id="PF04932">
    <property type="entry name" value="Wzy_C"/>
    <property type="match status" value="1"/>
</dbReference>
<sequence length="455" mass="50451">MFSKSSASLSLALYAAVFLAGTLFASSIARLVNIGSLFDFKRFLVITVIACSAFILSSARHLRGPQLAPSSVAALLVFFIVGCASAVSCAHPYWGFVELANIGLLVVAFFICSICCNTLSKPAVCRALYWFTVLFSLLFLLQFSLKLLQHLMTATKPGIFSLISGFDNPRILNQLQVMLLPLLLLPFLLLSLRPFQRMSLLLMAGHWMVMMQTEARGAWLSLMIAVGLVSCFSLPAVRAVLLRAFFQSMLLGLILWALFIIALPYWVIGETNLRFRTGSSGRTELWLYVLNHIPEKFWLGYGPMSFAWADGKPLSNAHPHNASLQILYEYGFLAFLTLLLWVCSLLVTALKKLRSVAHQTTDTALLLSIMSALFYAQLSGVIVMPLTQLMLVCLIAFYHSSSSSPLTQRHKWMIALVTLGASAMVLSSYDNQQLKSNKVPRMWQQGLVSPLAQTR</sequence>
<dbReference type="Proteomes" id="UP001589813">
    <property type="component" value="Unassembled WGS sequence"/>
</dbReference>
<gene>
    <name evidence="7" type="ORF">ACFFJP_06430</name>
</gene>
<evidence type="ECO:0000256" key="5">
    <source>
        <dbReference type="SAM" id="Phobius"/>
    </source>
</evidence>
<evidence type="ECO:0000256" key="3">
    <source>
        <dbReference type="ARBA" id="ARBA00022989"/>
    </source>
</evidence>
<comment type="caution">
    <text evidence="7">The sequence shown here is derived from an EMBL/GenBank/DDBJ whole genome shotgun (WGS) entry which is preliminary data.</text>
</comment>
<feature type="transmembrane region" description="Helical" evidence="5">
    <location>
        <begin position="330"/>
        <end position="351"/>
    </location>
</feature>
<name>A0ABV6BBZ2_9GAMM</name>
<feature type="transmembrane region" description="Helical" evidence="5">
    <location>
        <begin position="372"/>
        <end position="398"/>
    </location>
</feature>
<feature type="transmembrane region" description="Helical" evidence="5">
    <location>
        <begin position="249"/>
        <end position="268"/>
    </location>
</feature>
<dbReference type="PANTHER" id="PTHR37422">
    <property type="entry name" value="TEICHURONIC ACID BIOSYNTHESIS PROTEIN TUAE"/>
    <property type="match status" value="1"/>
</dbReference>
<dbReference type="PANTHER" id="PTHR37422:SF13">
    <property type="entry name" value="LIPOPOLYSACCHARIDE BIOSYNTHESIS PROTEIN PA4999-RELATED"/>
    <property type="match status" value="1"/>
</dbReference>
<evidence type="ECO:0000313" key="8">
    <source>
        <dbReference type="Proteomes" id="UP001589813"/>
    </source>
</evidence>
<feature type="transmembrane region" description="Helical" evidence="5">
    <location>
        <begin position="410"/>
        <end position="429"/>
    </location>
</feature>
<organism evidence="7 8">
    <name type="scientific">Rheinheimera tilapiae</name>
    <dbReference type="NCBI Taxonomy" id="875043"/>
    <lineage>
        <taxon>Bacteria</taxon>
        <taxon>Pseudomonadati</taxon>
        <taxon>Pseudomonadota</taxon>
        <taxon>Gammaproteobacteria</taxon>
        <taxon>Chromatiales</taxon>
        <taxon>Chromatiaceae</taxon>
        <taxon>Rheinheimera</taxon>
    </lineage>
</organism>
<evidence type="ECO:0000259" key="6">
    <source>
        <dbReference type="Pfam" id="PF04932"/>
    </source>
</evidence>
<dbReference type="InterPro" id="IPR051533">
    <property type="entry name" value="WaaL-like"/>
</dbReference>
<feature type="transmembrane region" description="Helical" evidence="5">
    <location>
        <begin position="41"/>
        <end position="59"/>
    </location>
</feature>
<feature type="transmembrane region" description="Helical" evidence="5">
    <location>
        <begin position="127"/>
        <end position="145"/>
    </location>
</feature>
<feature type="transmembrane region" description="Helical" evidence="5">
    <location>
        <begin position="71"/>
        <end position="94"/>
    </location>
</feature>
<reference evidence="7 8" key="1">
    <citation type="submission" date="2024-09" db="EMBL/GenBank/DDBJ databases">
        <authorList>
            <person name="Sun Q."/>
            <person name="Mori K."/>
        </authorList>
    </citation>
    <scope>NUCLEOTIDE SEQUENCE [LARGE SCALE GENOMIC DNA]</scope>
    <source>
        <strain evidence="7 8">KCTC 23315</strain>
    </source>
</reference>
<dbReference type="InterPro" id="IPR007016">
    <property type="entry name" value="O-antigen_ligase-rel_domated"/>
</dbReference>
<dbReference type="RefSeq" id="WP_377241609.1">
    <property type="nucleotide sequence ID" value="NZ_JBHLXP010000001.1"/>
</dbReference>
<keyword evidence="4 5" id="KW-0472">Membrane</keyword>
<evidence type="ECO:0000256" key="1">
    <source>
        <dbReference type="ARBA" id="ARBA00004141"/>
    </source>
</evidence>
<proteinExistence type="predicted"/>
<keyword evidence="2 5" id="KW-0812">Transmembrane</keyword>
<feature type="domain" description="O-antigen ligase-related" evidence="6">
    <location>
        <begin position="204"/>
        <end position="338"/>
    </location>
</feature>